<dbReference type="Proteomes" id="UP000628775">
    <property type="component" value="Unassembled WGS sequence"/>
</dbReference>
<protein>
    <submittedName>
        <fullName evidence="1">Uncharacterized protein</fullName>
    </submittedName>
</protein>
<comment type="caution">
    <text evidence="1">The sequence shown here is derived from an EMBL/GenBank/DDBJ whole genome shotgun (WGS) entry which is preliminary data.</text>
</comment>
<dbReference type="EMBL" id="BMIR01000019">
    <property type="protein sequence ID" value="GGE51236.1"/>
    <property type="molecule type" value="Genomic_DNA"/>
</dbReference>
<name>A0A8J2YKJ3_9BACL</name>
<sequence>MIRRGNVWHILSIEHLFPLINRLNLAFLASRKDFSYLTLVERRGLTTVILSFFVLEIL</sequence>
<gene>
    <name evidence="1" type="ORF">GCM10011391_32540</name>
</gene>
<keyword evidence="2" id="KW-1185">Reference proteome</keyword>
<dbReference type="AlphaFoldDB" id="A0A8J2YKJ3"/>
<accession>A0A8J2YKJ3</accession>
<evidence type="ECO:0000313" key="1">
    <source>
        <dbReference type="EMBL" id="GGE51236.1"/>
    </source>
</evidence>
<evidence type="ECO:0000313" key="2">
    <source>
        <dbReference type="Proteomes" id="UP000628775"/>
    </source>
</evidence>
<proteinExistence type="predicted"/>
<reference evidence="1" key="2">
    <citation type="submission" date="2020-09" db="EMBL/GenBank/DDBJ databases">
        <authorList>
            <person name="Sun Q."/>
            <person name="Zhou Y."/>
        </authorList>
    </citation>
    <scope>NUCLEOTIDE SEQUENCE</scope>
    <source>
        <strain evidence="1">CGMCC 1.15371</strain>
    </source>
</reference>
<organism evidence="1 2">
    <name type="scientific">Pullulanibacillus camelliae</name>
    <dbReference type="NCBI Taxonomy" id="1707096"/>
    <lineage>
        <taxon>Bacteria</taxon>
        <taxon>Bacillati</taxon>
        <taxon>Bacillota</taxon>
        <taxon>Bacilli</taxon>
        <taxon>Bacillales</taxon>
        <taxon>Sporolactobacillaceae</taxon>
        <taxon>Pullulanibacillus</taxon>
    </lineage>
</organism>
<reference evidence="1" key="1">
    <citation type="journal article" date="2014" name="Int. J. Syst. Evol. Microbiol.">
        <title>Complete genome sequence of Corynebacterium casei LMG S-19264T (=DSM 44701T), isolated from a smear-ripened cheese.</title>
        <authorList>
            <consortium name="US DOE Joint Genome Institute (JGI-PGF)"/>
            <person name="Walter F."/>
            <person name="Albersmeier A."/>
            <person name="Kalinowski J."/>
            <person name="Ruckert C."/>
        </authorList>
    </citation>
    <scope>NUCLEOTIDE SEQUENCE</scope>
    <source>
        <strain evidence="1">CGMCC 1.15371</strain>
    </source>
</reference>